<name>A0A0H2V5T8_ECOL6</name>
<dbReference type="HOGENOM" id="CLU_2116655_0_0_6"/>
<proteinExistence type="predicted"/>
<gene>
    <name evidence="1" type="ordered locus">c0062</name>
</gene>
<keyword evidence="2" id="KW-1185">Reference proteome</keyword>
<dbReference type="KEGG" id="ecc:c0062"/>
<dbReference type="AlphaFoldDB" id="A0A0H2V5T8"/>
<organism evidence="1 2">
    <name type="scientific">Escherichia coli O6:H1 (strain CFT073 / ATCC 700928 / UPEC)</name>
    <dbReference type="NCBI Taxonomy" id="199310"/>
    <lineage>
        <taxon>Bacteria</taxon>
        <taxon>Pseudomonadati</taxon>
        <taxon>Pseudomonadota</taxon>
        <taxon>Gammaproteobacteria</taxon>
        <taxon>Enterobacterales</taxon>
        <taxon>Enterobacteriaceae</taxon>
        <taxon>Escherichia</taxon>
    </lineage>
</organism>
<sequence length="117" mass="13097">MNVANKVCRHILLMNECGNGESEYGNVDAERDAIFIDHFVVTLHGAQRGFNDCTAGVLVLFARRDKWLDANHSFALDFGFTAIAIGDQPVTPQQLHWRSPQIAYGYGISKNVTFIIR</sequence>
<dbReference type="Proteomes" id="UP000001410">
    <property type="component" value="Chromosome"/>
</dbReference>
<dbReference type="EMBL" id="AE014075">
    <property type="protein sequence ID" value="AAN78558.1"/>
    <property type="molecule type" value="Genomic_DNA"/>
</dbReference>
<accession>A0A0H2V5T8</accession>
<evidence type="ECO:0000313" key="2">
    <source>
        <dbReference type="Proteomes" id="UP000001410"/>
    </source>
</evidence>
<dbReference type="eggNOG" id="ENOG502ZPD9">
    <property type="taxonomic scope" value="Bacteria"/>
</dbReference>
<protein>
    <submittedName>
        <fullName evidence="1">Uncharacterized protein</fullName>
    </submittedName>
</protein>
<reference evidence="1 2" key="1">
    <citation type="journal article" date="2002" name="Proc. Natl. Acad. Sci. U.S.A.">
        <title>Extensive mosaic structure revealed by the complete genome sequence of uropathogenic Escherichia coli.</title>
        <authorList>
            <person name="Welch R.A."/>
            <person name="Burland V."/>
            <person name="Plunkett G.III."/>
            <person name="Redford P."/>
            <person name="Roesch P."/>
            <person name="Rasko D."/>
            <person name="Buckles E.L."/>
            <person name="Liou S.R."/>
            <person name="Boutin A."/>
            <person name="Hackett J."/>
            <person name="Stroud D."/>
            <person name="Mayhew G.F."/>
            <person name="Rose D.J."/>
            <person name="Zhou S."/>
            <person name="Schwartz D.C."/>
            <person name="Perna N.T."/>
            <person name="Mobley H.L."/>
            <person name="Donnenberg M.S."/>
            <person name="Blattner F.R."/>
        </authorList>
    </citation>
    <scope>NUCLEOTIDE SEQUENCE [LARGE SCALE GENOMIC DNA]</scope>
    <source>
        <strain evidence="2">CFT073 / ATCC 700928 / UPEC</strain>
    </source>
</reference>
<evidence type="ECO:0000313" key="1">
    <source>
        <dbReference type="EMBL" id="AAN78558.1"/>
    </source>
</evidence>